<dbReference type="AlphaFoldDB" id="A0AAN6TMD8"/>
<reference evidence="1" key="2">
    <citation type="submission" date="2023-05" db="EMBL/GenBank/DDBJ databases">
        <authorList>
            <consortium name="Lawrence Berkeley National Laboratory"/>
            <person name="Steindorff A."/>
            <person name="Hensen N."/>
            <person name="Bonometti L."/>
            <person name="Westerberg I."/>
            <person name="Brannstrom I.O."/>
            <person name="Guillou S."/>
            <person name="Cros-Aarteil S."/>
            <person name="Calhoun S."/>
            <person name="Haridas S."/>
            <person name="Kuo A."/>
            <person name="Mondo S."/>
            <person name="Pangilinan J."/>
            <person name="Riley R."/>
            <person name="Labutti K."/>
            <person name="Andreopoulos B."/>
            <person name="Lipzen A."/>
            <person name="Chen C."/>
            <person name="Yanf M."/>
            <person name="Daum C."/>
            <person name="Ng V."/>
            <person name="Clum A."/>
            <person name="Ohm R."/>
            <person name="Martin F."/>
            <person name="Silar P."/>
            <person name="Natvig D."/>
            <person name="Lalanne C."/>
            <person name="Gautier V."/>
            <person name="Ament-Velasquez S.L."/>
            <person name="Kruys A."/>
            <person name="Hutchinson M.I."/>
            <person name="Powell A.J."/>
            <person name="Barry K."/>
            <person name="Miller A.N."/>
            <person name="Grigoriev I.V."/>
            <person name="Debuchy R."/>
            <person name="Gladieux P."/>
            <person name="Thoren M.H."/>
            <person name="Johannesson H."/>
        </authorList>
    </citation>
    <scope>NUCLEOTIDE SEQUENCE</scope>
    <source>
        <strain evidence="1">CBS 508.74</strain>
    </source>
</reference>
<dbReference type="Proteomes" id="UP001302812">
    <property type="component" value="Unassembled WGS sequence"/>
</dbReference>
<sequence>MALRASVVGLTRWGTIQRYPEPLPTTRILLLEAQLCLGNPSLCQRGYIASLSVGRWRRIGERYLTSLFVAGQTMQAANGYRRVEPCTGSVPVSVSKDRASLPRVLSPVHTHLKLPCLPLLHISMLPLTPGPAAWYTRQLDRAMPTGIMPGYLFQSGGCIWVQVSPS</sequence>
<proteinExistence type="predicted"/>
<comment type="caution">
    <text evidence="1">The sequence shown here is derived from an EMBL/GenBank/DDBJ whole genome shotgun (WGS) entry which is preliminary data.</text>
</comment>
<dbReference type="RefSeq" id="XP_064674752.1">
    <property type="nucleotide sequence ID" value="XM_064808827.1"/>
</dbReference>
<evidence type="ECO:0000313" key="1">
    <source>
        <dbReference type="EMBL" id="KAK4117182.1"/>
    </source>
</evidence>
<accession>A0AAN6TMD8</accession>
<keyword evidence="2" id="KW-1185">Reference proteome</keyword>
<dbReference type="EMBL" id="MU853332">
    <property type="protein sequence ID" value="KAK4117182.1"/>
    <property type="molecule type" value="Genomic_DNA"/>
</dbReference>
<name>A0AAN6TMD8_9PEZI</name>
<reference evidence="1" key="1">
    <citation type="journal article" date="2023" name="Mol. Phylogenet. Evol.">
        <title>Genome-scale phylogeny and comparative genomics of the fungal order Sordariales.</title>
        <authorList>
            <person name="Hensen N."/>
            <person name="Bonometti L."/>
            <person name="Westerberg I."/>
            <person name="Brannstrom I.O."/>
            <person name="Guillou S."/>
            <person name="Cros-Aarteil S."/>
            <person name="Calhoun S."/>
            <person name="Haridas S."/>
            <person name="Kuo A."/>
            <person name="Mondo S."/>
            <person name="Pangilinan J."/>
            <person name="Riley R."/>
            <person name="LaButti K."/>
            <person name="Andreopoulos B."/>
            <person name="Lipzen A."/>
            <person name="Chen C."/>
            <person name="Yan M."/>
            <person name="Daum C."/>
            <person name="Ng V."/>
            <person name="Clum A."/>
            <person name="Steindorff A."/>
            <person name="Ohm R.A."/>
            <person name="Martin F."/>
            <person name="Silar P."/>
            <person name="Natvig D.O."/>
            <person name="Lalanne C."/>
            <person name="Gautier V."/>
            <person name="Ament-Velasquez S.L."/>
            <person name="Kruys A."/>
            <person name="Hutchinson M.I."/>
            <person name="Powell A.J."/>
            <person name="Barry K."/>
            <person name="Miller A.N."/>
            <person name="Grigoriev I.V."/>
            <person name="Debuchy R."/>
            <person name="Gladieux P."/>
            <person name="Hiltunen Thoren M."/>
            <person name="Johannesson H."/>
        </authorList>
    </citation>
    <scope>NUCLEOTIDE SEQUENCE</scope>
    <source>
        <strain evidence="1">CBS 508.74</strain>
    </source>
</reference>
<protein>
    <submittedName>
        <fullName evidence="1">Uncharacterized protein</fullName>
    </submittedName>
</protein>
<gene>
    <name evidence="1" type="ORF">N656DRAFT_19136</name>
</gene>
<evidence type="ECO:0000313" key="2">
    <source>
        <dbReference type="Proteomes" id="UP001302812"/>
    </source>
</evidence>
<organism evidence="1 2">
    <name type="scientific">Canariomyces notabilis</name>
    <dbReference type="NCBI Taxonomy" id="2074819"/>
    <lineage>
        <taxon>Eukaryota</taxon>
        <taxon>Fungi</taxon>
        <taxon>Dikarya</taxon>
        <taxon>Ascomycota</taxon>
        <taxon>Pezizomycotina</taxon>
        <taxon>Sordariomycetes</taxon>
        <taxon>Sordariomycetidae</taxon>
        <taxon>Sordariales</taxon>
        <taxon>Chaetomiaceae</taxon>
        <taxon>Canariomyces</taxon>
    </lineage>
</organism>
<dbReference type="GeneID" id="89932950"/>